<organism evidence="10 11">
    <name type="scientific">Carpinus fangiana</name>
    <dbReference type="NCBI Taxonomy" id="176857"/>
    <lineage>
        <taxon>Eukaryota</taxon>
        <taxon>Viridiplantae</taxon>
        <taxon>Streptophyta</taxon>
        <taxon>Embryophyta</taxon>
        <taxon>Tracheophyta</taxon>
        <taxon>Spermatophyta</taxon>
        <taxon>Magnoliopsida</taxon>
        <taxon>eudicotyledons</taxon>
        <taxon>Gunneridae</taxon>
        <taxon>Pentapetalae</taxon>
        <taxon>rosids</taxon>
        <taxon>fabids</taxon>
        <taxon>Fagales</taxon>
        <taxon>Betulaceae</taxon>
        <taxon>Carpinus</taxon>
    </lineage>
</organism>
<evidence type="ECO:0000256" key="5">
    <source>
        <dbReference type="ARBA" id="ARBA00022917"/>
    </source>
</evidence>
<evidence type="ECO:0000313" key="11">
    <source>
        <dbReference type="Proteomes" id="UP000327013"/>
    </source>
</evidence>
<dbReference type="GO" id="GO:0006437">
    <property type="term" value="P:tyrosyl-tRNA aminoacylation"/>
    <property type="evidence" value="ECO:0007669"/>
    <property type="project" value="TreeGrafter"/>
</dbReference>
<evidence type="ECO:0000256" key="8">
    <source>
        <dbReference type="ARBA" id="ARBA00048248"/>
    </source>
</evidence>
<dbReference type="EMBL" id="CM017325">
    <property type="protein sequence ID" value="KAE8055806.1"/>
    <property type="molecule type" value="Genomic_DNA"/>
</dbReference>
<dbReference type="InterPro" id="IPR002305">
    <property type="entry name" value="aa-tRNA-synth_Ic"/>
</dbReference>
<dbReference type="OrthoDB" id="197206at2759"/>
<keyword evidence="11" id="KW-1185">Reference proteome</keyword>
<evidence type="ECO:0000256" key="4">
    <source>
        <dbReference type="ARBA" id="ARBA00022840"/>
    </source>
</evidence>
<keyword evidence="4 9" id="KW-0067">ATP-binding</keyword>
<dbReference type="SUPFAM" id="SSF52374">
    <property type="entry name" value="Nucleotidylyl transferase"/>
    <property type="match status" value="1"/>
</dbReference>
<dbReference type="Gene3D" id="1.10.240.10">
    <property type="entry name" value="Tyrosyl-Transfer RNA Synthetase"/>
    <property type="match status" value="1"/>
</dbReference>
<dbReference type="GO" id="GO:0004831">
    <property type="term" value="F:tyrosine-tRNA ligase activity"/>
    <property type="evidence" value="ECO:0007669"/>
    <property type="project" value="UniProtKB-EC"/>
</dbReference>
<reference evidence="10 11" key="1">
    <citation type="submission" date="2019-06" db="EMBL/GenBank/DDBJ databases">
        <title>A chromosomal-level reference genome of Carpinus fangiana (Coryloideae, Betulaceae).</title>
        <authorList>
            <person name="Yang X."/>
            <person name="Wang Z."/>
            <person name="Zhang L."/>
            <person name="Hao G."/>
            <person name="Liu J."/>
            <person name="Yang Y."/>
        </authorList>
    </citation>
    <scope>NUCLEOTIDE SEQUENCE [LARGE SCALE GENOMIC DNA]</scope>
    <source>
        <strain evidence="10">Cfa_2016G</strain>
        <tissue evidence="10">Leaf</tissue>
    </source>
</reference>
<evidence type="ECO:0000256" key="2">
    <source>
        <dbReference type="ARBA" id="ARBA00022598"/>
    </source>
</evidence>
<evidence type="ECO:0000256" key="1">
    <source>
        <dbReference type="ARBA" id="ARBA00013160"/>
    </source>
</evidence>
<evidence type="ECO:0000256" key="3">
    <source>
        <dbReference type="ARBA" id="ARBA00022741"/>
    </source>
</evidence>
<keyword evidence="2 9" id="KW-0436">Ligase</keyword>
<comment type="catalytic activity">
    <reaction evidence="8">
        <text>tRNA(Tyr) + L-tyrosine + ATP = L-tyrosyl-tRNA(Tyr) + AMP + diphosphate + H(+)</text>
        <dbReference type="Rhea" id="RHEA:10220"/>
        <dbReference type="Rhea" id="RHEA-COMP:9706"/>
        <dbReference type="Rhea" id="RHEA-COMP:9707"/>
        <dbReference type="ChEBI" id="CHEBI:15378"/>
        <dbReference type="ChEBI" id="CHEBI:30616"/>
        <dbReference type="ChEBI" id="CHEBI:33019"/>
        <dbReference type="ChEBI" id="CHEBI:58315"/>
        <dbReference type="ChEBI" id="CHEBI:78442"/>
        <dbReference type="ChEBI" id="CHEBI:78536"/>
        <dbReference type="ChEBI" id="CHEBI:456215"/>
        <dbReference type="EC" id="6.1.1.1"/>
    </reaction>
</comment>
<proteinExistence type="inferred from homology"/>
<dbReference type="EC" id="6.1.1.1" evidence="1"/>
<name>A0A5N6R4K6_9ROSI</name>
<evidence type="ECO:0000256" key="9">
    <source>
        <dbReference type="RuleBase" id="RU363036"/>
    </source>
</evidence>
<dbReference type="PANTHER" id="PTHR46264:SF4">
    <property type="entry name" value="TYROSINE--TRNA LIGASE, CYTOPLASMIC"/>
    <property type="match status" value="1"/>
</dbReference>
<accession>A0A5N6R4K6</accession>
<dbReference type="InterPro" id="IPR050489">
    <property type="entry name" value="Tyr-tRNA_synthase"/>
</dbReference>
<dbReference type="PANTHER" id="PTHR46264">
    <property type="entry name" value="TYROSINE-TRNA LIGASE"/>
    <property type="match status" value="1"/>
</dbReference>
<dbReference type="Pfam" id="PF00579">
    <property type="entry name" value="tRNA-synt_1b"/>
    <property type="match status" value="1"/>
</dbReference>
<dbReference type="GO" id="GO:0005524">
    <property type="term" value="F:ATP binding"/>
    <property type="evidence" value="ECO:0007669"/>
    <property type="project" value="UniProtKB-KW"/>
</dbReference>
<keyword evidence="3 9" id="KW-0547">Nucleotide-binding</keyword>
<evidence type="ECO:0000313" key="10">
    <source>
        <dbReference type="EMBL" id="KAE8055806.1"/>
    </source>
</evidence>
<dbReference type="GO" id="GO:0005737">
    <property type="term" value="C:cytoplasm"/>
    <property type="evidence" value="ECO:0007669"/>
    <property type="project" value="TreeGrafter"/>
</dbReference>
<evidence type="ECO:0000256" key="6">
    <source>
        <dbReference type="ARBA" id="ARBA00023146"/>
    </source>
</evidence>
<protein>
    <recommendedName>
        <fullName evidence="1">tyrosine--tRNA ligase</fullName>
        <ecNumber evidence="1">6.1.1.1</ecNumber>
    </recommendedName>
    <alternativeName>
        <fullName evidence="7">Tyrosyl-tRNA synthetase</fullName>
    </alternativeName>
</protein>
<comment type="similarity">
    <text evidence="9">Belongs to the class-I aminoacyl-tRNA synthetase family.</text>
</comment>
<keyword evidence="6 9" id="KW-0030">Aminoacyl-tRNA synthetase</keyword>
<keyword evidence="5 9" id="KW-0648">Protein biosynthesis</keyword>
<sequence>MLPGLQQGQQKMSKSDPLSSIYMEDDEVKKAYCPPRIVEGNPCLEYVMYLILPWFTEFIVERNAENGGHKTFTSFEELIAAYESGELHSDDLKPAFSKALNKILEVTSFHLYLIDSSWVLMAQPDQC</sequence>
<evidence type="ECO:0000256" key="7">
    <source>
        <dbReference type="ARBA" id="ARBA00033323"/>
    </source>
</evidence>
<dbReference type="AlphaFoldDB" id="A0A5N6R4K6"/>
<gene>
    <name evidence="10" type="ORF">FH972_012627</name>
</gene>
<dbReference type="Proteomes" id="UP000327013">
    <property type="component" value="Chromosome 5"/>
</dbReference>